<gene>
    <name evidence="1" type="ORF">U27_01163</name>
</gene>
<name>A0A081C9K8_VECG1</name>
<organism evidence="1">
    <name type="scientific">Vecturithrix granuli</name>
    <dbReference type="NCBI Taxonomy" id="1499967"/>
    <lineage>
        <taxon>Bacteria</taxon>
        <taxon>Candidatus Moduliflexota</taxon>
        <taxon>Candidatus Vecturitrichia</taxon>
        <taxon>Candidatus Vecturitrichales</taxon>
        <taxon>Candidatus Vecturitrichaceae</taxon>
        <taxon>Candidatus Vecturithrix</taxon>
    </lineage>
</organism>
<evidence type="ECO:0008006" key="3">
    <source>
        <dbReference type="Google" id="ProtNLM"/>
    </source>
</evidence>
<evidence type="ECO:0000313" key="1">
    <source>
        <dbReference type="EMBL" id="GAK61263.1"/>
    </source>
</evidence>
<dbReference type="PANTHER" id="PTHR34849:SF3">
    <property type="entry name" value="SSR2962 PROTEIN"/>
    <property type="match status" value="1"/>
</dbReference>
<dbReference type="SUPFAM" id="SSF46689">
    <property type="entry name" value="Homeodomain-like"/>
    <property type="match status" value="1"/>
</dbReference>
<proteinExistence type="predicted"/>
<sequence length="77" mass="8697">MIYSERIELHPRVCNGIPVITGTRIPVSVILEQLAEGESWEEVLTGYPELRREDIQAALRYAKSSLDHTEVRGVAYA</sequence>
<keyword evidence="2" id="KW-1185">Reference proteome</keyword>
<dbReference type="eggNOG" id="COG2442">
    <property type="taxonomic scope" value="Bacteria"/>
</dbReference>
<dbReference type="EMBL" id="DF820478">
    <property type="protein sequence ID" value="GAK61263.1"/>
    <property type="molecule type" value="Genomic_DNA"/>
</dbReference>
<dbReference type="AlphaFoldDB" id="A0A081C9K8"/>
<evidence type="ECO:0000313" key="2">
    <source>
        <dbReference type="Proteomes" id="UP000030661"/>
    </source>
</evidence>
<dbReference type="STRING" id="1499967.U27_01163"/>
<protein>
    <recommendedName>
        <fullName evidence="3">Antitoxin</fullName>
    </recommendedName>
</protein>
<reference evidence="1" key="1">
    <citation type="journal article" date="2015" name="PeerJ">
        <title>First genomic representation of candidate bacterial phylum KSB3 points to enhanced environmental sensing as a trigger of wastewater bulking.</title>
        <authorList>
            <person name="Sekiguchi Y."/>
            <person name="Ohashi A."/>
            <person name="Parks D.H."/>
            <person name="Yamauchi T."/>
            <person name="Tyson G.W."/>
            <person name="Hugenholtz P."/>
        </authorList>
    </citation>
    <scope>NUCLEOTIDE SEQUENCE [LARGE SCALE GENOMIC DNA]</scope>
</reference>
<dbReference type="InterPro" id="IPR036388">
    <property type="entry name" value="WH-like_DNA-bd_sf"/>
</dbReference>
<dbReference type="HOGENOM" id="CLU_126005_2_1_0"/>
<dbReference type="PANTHER" id="PTHR34849">
    <property type="entry name" value="SSL5025 PROTEIN"/>
    <property type="match status" value="1"/>
</dbReference>
<dbReference type="InterPro" id="IPR007367">
    <property type="entry name" value="DUF433"/>
</dbReference>
<dbReference type="Gene3D" id="1.10.10.10">
    <property type="entry name" value="Winged helix-like DNA-binding domain superfamily/Winged helix DNA-binding domain"/>
    <property type="match status" value="1"/>
</dbReference>
<accession>A0A081C9K8</accession>
<dbReference type="Pfam" id="PF04255">
    <property type="entry name" value="DUF433"/>
    <property type="match status" value="1"/>
</dbReference>
<dbReference type="Proteomes" id="UP000030661">
    <property type="component" value="Unassembled WGS sequence"/>
</dbReference>
<dbReference type="InterPro" id="IPR009057">
    <property type="entry name" value="Homeodomain-like_sf"/>
</dbReference>